<evidence type="ECO:0000259" key="13">
    <source>
        <dbReference type="PROSITE" id="PS51199"/>
    </source>
</evidence>
<evidence type="ECO:0000256" key="9">
    <source>
        <dbReference type="ARBA" id="ARBA00023235"/>
    </source>
</evidence>
<keyword evidence="5 12" id="KW-0378">Hydrolase</keyword>
<protein>
    <recommendedName>
        <fullName evidence="11 12">Replicative DNA helicase</fullName>
        <ecNumber evidence="11 12">5.6.2.3</ecNumber>
    </recommendedName>
</protein>
<keyword evidence="2 12" id="KW-0639">Primosome</keyword>
<keyword evidence="7 12" id="KW-0067">ATP-binding</keyword>
<reference evidence="14 15" key="1">
    <citation type="submission" date="2018-08" db="EMBL/GenBank/DDBJ databases">
        <title>A genome reference for cultivated species of the human gut microbiota.</title>
        <authorList>
            <person name="Zou Y."/>
            <person name="Xue W."/>
            <person name="Luo G."/>
        </authorList>
    </citation>
    <scope>NUCLEOTIDE SEQUENCE [LARGE SCALE GENOMIC DNA]</scope>
    <source>
        <strain evidence="14 15">AF22-21</strain>
    </source>
</reference>
<dbReference type="InterPro" id="IPR016136">
    <property type="entry name" value="DNA_helicase_N/primase_C"/>
</dbReference>
<evidence type="ECO:0000256" key="11">
    <source>
        <dbReference type="NCBIfam" id="TIGR00665"/>
    </source>
</evidence>
<dbReference type="GO" id="GO:0043139">
    <property type="term" value="F:5'-3' DNA helicase activity"/>
    <property type="evidence" value="ECO:0007669"/>
    <property type="project" value="UniProtKB-EC"/>
</dbReference>
<dbReference type="GeneID" id="92830970"/>
<dbReference type="PANTHER" id="PTHR30153:SF2">
    <property type="entry name" value="REPLICATIVE DNA HELICASE"/>
    <property type="match status" value="1"/>
</dbReference>
<keyword evidence="6 12" id="KW-0347">Helicase</keyword>
<evidence type="ECO:0000256" key="2">
    <source>
        <dbReference type="ARBA" id="ARBA00022515"/>
    </source>
</evidence>
<evidence type="ECO:0000256" key="8">
    <source>
        <dbReference type="ARBA" id="ARBA00023125"/>
    </source>
</evidence>
<dbReference type="NCBIfam" id="TIGR00665">
    <property type="entry name" value="DnaB"/>
    <property type="match status" value="1"/>
</dbReference>
<keyword evidence="3 12" id="KW-0235">DNA replication</keyword>
<name>A0A412IVZ4_9FIRM</name>
<dbReference type="InterPro" id="IPR027417">
    <property type="entry name" value="P-loop_NTPase"/>
</dbReference>
<comment type="function">
    <text evidence="12">The main replicative DNA helicase, it participates in initiation and elongation during chromosome replication. Travels ahead of the DNA replisome, separating dsDNA into templates for DNA synthesis. A processive ATP-dependent 5'-3' DNA helicase it has DNA-dependent ATPase activity.</text>
</comment>
<dbReference type="InterPro" id="IPR036185">
    <property type="entry name" value="DNA_heli_DnaB-like_N_sf"/>
</dbReference>
<dbReference type="InterPro" id="IPR007693">
    <property type="entry name" value="DNA_helicase_DnaB-like_N"/>
</dbReference>
<dbReference type="CDD" id="cd00984">
    <property type="entry name" value="DnaB_C"/>
    <property type="match status" value="1"/>
</dbReference>
<dbReference type="RefSeq" id="WP_004852285.1">
    <property type="nucleotide sequence ID" value="NZ_CABIWG010000003.1"/>
</dbReference>
<dbReference type="PROSITE" id="PS51199">
    <property type="entry name" value="SF4_HELICASE"/>
    <property type="match status" value="1"/>
</dbReference>
<dbReference type="Pfam" id="PF03796">
    <property type="entry name" value="DnaB_C"/>
    <property type="match status" value="1"/>
</dbReference>
<dbReference type="GO" id="GO:0003677">
    <property type="term" value="F:DNA binding"/>
    <property type="evidence" value="ECO:0007669"/>
    <property type="project" value="UniProtKB-UniRule"/>
</dbReference>
<dbReference type="GO" id="GO:0006269">
    <property type="term" value="P:DNA replication, synthesis of primer"/>
    <property type="evidence" value="ECO:0007669"/>
    <property type="project" value="UniProtKB-UniRule"/>
</dbReference>
<feature type="domain" description="SF4 helicase" evidence="13">
    <location>
        <begin position="180"/>
        <end position="443"/>
    </location>
</feature>
<dbReference type="Gene3D" id="3.40.50.300">
    <property type="entry name" value="P-loop containing nucleotide triphosphate hydrolases"/>
    <property type="match status" value="1"/>
</dbReference>
<dbReference type="SUPFAM" id="SSF52540">
    <property type="entry name" value="P-loop containing nucleoside triphosphate hydrolases"/>
    <property type="match status" value="1"/>
</dbReference>
<dbReference type="GO" id="GO:1990077">
    <property type="term" value="C:primosome complex"/>
    <property type="evidence" value="ECO:0007669"/>
    <property type="project" value="UniProtKB-UniRule"/>
</dbReference>
<keyword evidence="4 12" id="KW-0547">Nucleotide-binding</keyword>
<evidence type="ECO:0000256" key="3">
    <source>
        <dbReference type="ARBA" id="ARBA00022705"/>
    </source>
</evidence>
<dbReference type="Pfam" id="PF00772">
    <property type="entry name" value="DnaB"/>
    <property type="match status" value="1"/>
</dbReference>
<dbReference type="GO" id="GO:0005829">
    <property type="term" value="C:cytosol"/>
    <property type="evidence" value="ECO:0007669"/>
    <property type="project" value="TreeGrafter"/>
</dbReference>
<dbReference type="InterPro" id="IPR007694">
    <property type="entry name" value="DNA_helicase_DnaB-like_C"/>
</dbReference>
<keyword evidence="9" id="KW-0413">Isomerase</keyword>
<dbReference type="InterPro" id="IPR007692">
    <property type="entry name" value="DNA_helicase_DnaB"/>
</dbReference>
<evidence type="ECO:0000256" key="6">
    <source>
        <dbReference type="ARBA" id="ARBA00022806"/>
    </source>
</evidence>
<accession>A0A412IVZ4</accession>
<dbReference type="NCBIfam" id="NF004384">
    <property type="entry name" value="PRK05748.1"/>
    <property type="match status" value="1"/>
</dbReference>
<evidence type="ECO:0000256" key="5">
    <source>
        <dbReference type="ARBA" id="ARBA00022801"/>
    </source>
</evidence>
<dbReference type="EC" id="5.6.2.3" evidence="11 12"/>
<dbReference type="GO" id="GO:0005524">
    <property type="term" value="F:ATP binding"/>
    <property type="evidence" value="ECO:0007669"/>
    <property type="project" value="UniProtKB-UniRule"/>
</dbReference>
<dbReference type="AlphaFoldDB" id="A0A412IVZ4"/>
<evidence type="ECO:0000256" key="10">
    <source>
        <dbReference type="ARBA" id="ARBA00048954"/>
    </source>
</evidence>
<keyword evidence="8 12" id="KW-0238">DNA-binding</keyword>
<evidence type="ECO:0000256" key="4">
    <source>
        <dbReference type="ARBA" id="ARBA00022741"/>
    </source>
</evidence>
<dbReference type="OrthoDB" id="9773982at2"/>
<comment type="caution">
    <text evidence="14">The sequence shown here is derived from an EMBL/GenBank/DDBJ whole genome shotgun (WGS) entry which is preliminary data.</text>
</comment>
<dbReference type="Proteomes" id="UP000283295">
    <property type="component" value="Unassembled WGS sequence"/>
</dbReference>
<evidence type="ECO:0000313" key="14">
    <source>
        <dbReference type="EMBL" id="RGS44269.1"/>
    </source>
</evidence>
<comment type="similarity">
    <text evidence="1 12">Belongs to the helicase family. DnaB subfamily.</text>
</comment>
<organism evidence="14 15">
    <name type="scientific">Coprococcus eutactus</name>
    <dbReference type="NCBI Taxonomy" id="33043"/>
    <lineage>
        <taxon>Bacteria</taxon>
        <taxon>Bacillati</taxon>
        <taxon>Bacillota</taxon>
        <taxon>Clostridia</taxon>
        <taxon>Lachnospirales</taxon>
        <taxon>Lachnospiraceae</taxon>
        <taxon>Coprococcus</taxon>
    </lineage>
</organism>
<dbReference type="FunFam" id="3.40.50.300:FF:000076">
    <property type="entry name" value="Replicative DNA helicase"/>
    <property type="match status" value="1"/>
</dbReference>
<dbReference type="Gene3D" id="1.10.860.10">
    <property type="entry name" value="DNAb Helicase, Chain A"/>
    <property type="match status" value="1"/>
</dbReference>
<dbReference type="GO" id="GO:0016887">
    <property type="term" value="F:ATP hydrolysis activity"/>
    <property type="evidence" value="ECO:0007669"/>
    <property type="project" value="RHEA"/>
</dbReference>
<evidence type="ECO:0000256" key="12">
    <source>
        <dbReference type="RuleBase" id="RU362085"/>
    </source>
</evidence>
<gene>
    <name evidence="14" type="ORF">DWX94_00235</name>
</gene>
<evidence type="ECO:0000313" key="15">
    <source>
        <dbReference type="Proteomes" id="UP000283295"/>
    </source>
</evidence>
<dbReference type="PANTHER" id="PTHR30153">
    <property type="entry name" value="REPLICATIVE DNA HELICASE DNAB"/>
    <property type="match status" value="1"/>
</dbReference>
<evidence type="ECO:0000256" key="7">
    <source>
        <dbReference type="ARBA" id="ARBA00022840"/>
    </source>
</evidence>
<evidence type="ECO:0000256" key="1">
    <source>
        <dbReference type="ARBA" id="ARBA00008428"/>
    </source>
</evidence>
<comment type="catalytic activity">
    <reaction evidence="10 12">
        <text>ATP + H2O = ADP + phosphate + H(+)</text>
        <dbReference type="Rhea" id="RHEA:13065"/>
        <dbReference type="ChEBI" id="CHEBI:15377"/>
        <dbReference type="ChEBI" id="CHEBI:15378"/>
        <dbReference type="ChEBI" id="CHEBI:30616"/>
        <dbReference type="ChEBI" id="CHEBI:43474"/>
        <dbReference type="ChEBI" id="CHEBI:456216"/>
        <dbReference type="EC" id="5.6.2.3"/>
    </reaction>
</comment>
<dbReference type="GO" id="GO:0042802">
    <property type="term" value="F:identical protein binding"/>
    <property type="evidence" value="ECO:0007669"/>
    <property type="project" value="UniProtKB-ARBA"/>
</dbReference>
<dbReference type="SUPFAM" id="SSF48024">
    <property type="entry name" value="N-terminal domain of DnaB helicase"/>
    <property type="match status" value="1"/>
</dbReference>
<sequence length="443" mass="49654">MEDSYAKKKLPYNLNAEKSVIGSMLMDRDAIVDASDMLTKEDFYYGQYGILFENMVELFKEGKAVDIVTLKNKLEENNVPDEVISISAIADIMDAVPTSVNAKHYAEIVADKSVLRKTIKLCEEVEKDCYLDSEGVDALLERAESGVFNLIKERNGSNSFVPIDRVVMNVIDQIEAASRQNTRVTGVPTGFIDLDNMLTGLHGSEFILVAARPAMGKTAFVLNIAHHVAVRKKIPTVIFNLEMSKEQLVTRMIAMDSLVDSQKIQTGQLAEDDWDQVLASSENIAAAPLFIEDTSALTISELRSKCRRLKSKNNLGLIIIDYLQLMSTTGKVESRQQFVSDMSRSLKMLARELDVPIIALSQLNRDVDRRPDHKPVLADLRESGSIEQDADVVMFIYRDDYYNPDTDKKGISEIIIAKQRKGATGSVDLVWLQEYTKFANKEH</sequence>
<proteinExistence type="inferred from homology"/>
<dbReference type="EMBL" id="QRVK01000001">
    <property type="protein sequence ID" value="RGS44269.1"/>
    <property type="molecule type" value="Genomic_DNA"/>
</dbReference>